<dbReference type="AlphaFoldDB" id="A0A3L8RYJ4"/>
<name>A0A3L8RYJ4_CHLGU</name>
<organism evidence="2 3">
    <name type="scientific">Chloebia gouldiae</name>
    <name type="common">Gouldian finch</name>
    <name type="synonym">Erythrura gouldiae</name>
    <dbReference type="NCBI Taxonomy" id="44316"/>
    <lineage>
        <taxon>Eukaryota</taxon>
        <taxon>Metazoa</taxon>
        <taxon>Chordata</taxon>
        <taxon>Craniata</taxon>
        <taxon>Vertebrata</taxon>
        <taxon>Euteleostomi</taxon>
        <taxon>Archelosauria</taxon>
        <taxon>Archosauria</taxon>
        <taxon>Dinosauria</taxon>
        <taxon>Saurischia</taxon>
        <taxon>Theropoda</taxon>
        <taxon>Coelurosauria</taxon>
        <taxon>Aves</taxon>
        <taxon>Neognathae</taxon>
        <taxon>Neoaves</taxon>
        <taxon>Telluraves</taxon>
        <taxon>Australaves</taxon>
        <taxon>Passeriformes</taxon>
        <taxon>Passeroidea</taxon>
        <taxon>Passeridae</taxon>
        <taxon>Chloebia</taxon>
    </lineage>
</organism>
<dbReference type="EMBL" id="QUSF01000144">
    <property type="protein sequence ID" value="RLV89512.1"/>
    <property type="molecule type" value="Genomic_DNA"/>
</dbReference>
<sequence>MSVSVSVGLGTSPPLRAVLVPSILEGTTLLGPLGAPAAAELSNELMAAAPWGTAPSPVPPALAKQPGREGQAPTPPAPVCGQAWPLLLRHSCPGLRGDSDSQGLSSAPFCCFYIKILVPGFGSTRPPFLPPIWPVPSPPLATSIHGHQYLQGSGSPGKDWEGVGCPLCAQSFPGSAITELVPHCALECESLGIASPGTTGSSVCPVSCPLPTPELVSAAGAELSTHWGSVHVCKSQRARPAPISAFLSPRGAWIRPGPATSLAFPSTLRACTFWAAVGELLDSTQSCCFCVLSI</sequence>
<evidence type="ECO:0000313" key="3">
    <source>
        <dbReference type="Proteomes" id="UP000276834"/>
    </source>
</evidence>
<evidence type="ECO:0000256" key="1">
    <source>
        <dbReference type="SAM" id="MobiDB-lite"/>
    </source>
</evidence>
<protein>
    <submittedName>
        <fullName evidence="2">Uncharacterized protein</fullName>
    </submittedName>
</protein>
<proteinExistence type="predicted"/>
<dbReference type="Proteomes" id="UP000276834">
    <property type="component" value="Unassembled WGS sequence"/>
</dbReference>
<feature type="region of interest" description="Disordered" evidence="1">
    <location>
        <begin position="56"/>
        <end position="76"/>
    </location>
</feature>
<gene>
    <name evidence="2" type="ORF">DV515_00014825</name>
</gene>
<evidence type="ECO:0000313" key="2">
    <source>
        <dbReference type="EMBL" id="RLV89512.1"/>
    </source>
</evidence>
<accession>A0A3L8RYJ4</accession>
<keyword evidence="3" id="KW-1185">Reference proteome</keyword>
<reference evidence="2 3" key="1">
    <citation type="journal article" date="2018" name="Proc. R. Soc. B">
        <title>A non-coding region near Follistatin controls head colour polymorphism in the Gouldian finch.</title>
        <authorList>
            <person name="Toomey M.B."/>
            <person name="Marques C.I."/>
            <person name="Andrade P."/>
            <person name="Araujo P.M."/>
            <person name="Sabatino S."/>
            <person name="Gazda M.A."/>
            <person name="Afonso S."/>
            <person name="Lopes R.J."/>
            <person name="Corbo J.C."/>
            <person name="Carneiro M."/>
        </authorList>
    </citation>
    <scope>NUCLEOTIDE SEQUENCE [LARGE SCALE GENOMIC DNA]</scope>
    <source>
        <strain evidence="2">Red01</strain>
        <tissue evidence="2">Muscle</tissue>
    </source>
</reference>
<comment type="caution">
    <text evidence="2">The sequence shown here is derived from an EMBL/GenBank/DDBJ whole genome shotgun (WGS) entry which is preliminary data.</text>
</comment>